<keyword evidence="4" id="KW-1185">Reference proteome</keyword>
<evidence type="ECO:0000313" key="4">
    <source>
        <dbReference type="Proteomes" id="UP000439903"/>
    </source>
</evidence>
<dbReference type="PROSITE" id="PS00463">
    <property type="entry name" value="ZN2_CY6_FUNGAL_1"/>
    <property type="match status" value="1"/>
</dbReference>
<comment type="caution">
    <text evidence="3">The sequence shown here is derived from an EMBL/GenBank/DDBJ whole genome shotgun (WGS) entry which is preliminary data.</text>
</comment>
<dbReference type="Proteomes" id="UP000439903">
    <property type="component" value="Unassembled WGS sequence"/>
</dbReference>
<proteinExistence type="predicted"/>
<evidence type="ECO:0000259" key="2">
    <source>
        <dbReference type="PROSITE" id="PS00463"/>
    </source>
</evidence>
<dbReference type="GO" id="GO:0000981">
    <property type="term" value="F:DNA-binding transcription factor activity, RNA polymerase II-specific"/>
    <property type="evidence" value="ECO:0007669"/>
    <property type="project" value="InterPro"/>
</dbReference>
<feature type="compositionally biased region" description="Polar residues" evidence="1">
    <location>
        <begin position="72"/>
        <end position="90"/>
    </location>
</feature>
<feature type="domain" description="Zn(2)-C6 fungal-type" evidence="2">
    <location>
        <begin position="16"/>
        <end position="47"/>
    </location>
</feature>
<name>A0A8H3XE25_GIGMA</name>
<dbReference type="GO" id="GO:0008270">
    <property type="term" value="F:zinc ion binding"/>
    <property type="evidence" value="ECO:0007669"/>
    <property type="project" value="InterPro"/>
</dbReference>
<dbReference type="CDD" id="cd00067">
    <property type="entry name" value="GAL4"/>
    <property type="match status" value="1"/>
</dbReference>
<feature type="region of interest" description="Disordered" evidence="1">
    <location>
        <begin position="58"/>
        <end position="91"/>
    </location>
</feature>
<evidence type="ECO:0000256" key="1">
    <source>
        <dbReference type="SAM" id="MobiDB-lite"/>
    </source>
</evidence>
<reference evidence="3 4" key="1">
    <citation type="journal article" date="2019" name="Environ. Microbiol.">
        <title>At the nexus of three kingdoms: the genome of the mycorrhizal fungus Gigaspora margarita provides insights into plant, endobacterial and fungal interactions.</title>
        <authorList>
            <person name="Venice F."/>
            <person name="Ghignone S."/>
            <person name="Salvioli di Fossalunga A."/>
            <person name="Amselem J."/>
            <person name="Novero M."/>
            <person name="Xianan X."/>
            <person name="Sedzielewska Toro K."/>
            <person name="Morin E."/>
            <person name="Lipzen A."/>
            <person name="Grigoriev I.V."/>
            <person name="Henrissat B."/>
            <person name="Martin F.M."/>
            <person name="Bonfante P."/>
        </authorList>
    </citation>
    <scope>NUCLEOTIDE SEQUENCE [LARGE SCALE GENOMIC DNA]</scope>
    <source>
        <strain evidence="3 4">BEG34</strain>
    </source>
</reference>
<dbReference type="InterPro" id="IPR001138">
    <property type="entry name" value="Zn2Cys6_DnaBD"/>
</dbReference>
<accession>A0A8H3XE25</accession>
<sequence length="218" mass="24275">MEGRIVDAKGKRNPRACAFCRKSKKGCCGGEIGLKPCDRCCNKRICCSYVGELEPLRNQPEFENPNGDDVSDSQNTLNELPSNDNNQYSPNGFIDSYESSDYCFGIPTNSSHSTSQTSEYYNFGNITNSTSQTSIPQDIEHMNNAGLIAECLKQGSKIFHHLALLGYRNPQSITSPILNEYLKNLFMTLQSQSSQLEEVFGEHSNNLESFPMDQLSGE</sequence>
<dbReference type="EMBL" id="WTPW01001222">
    <property type="protein sequence ID" value="KAF0449006.1"/>
    <property type="molecule type" value="Genomic_DNA"/>
</dbReference>
<evidence type="ECO:0000313" key="3">
    <source>
        <dbReference type="EMBL" id="KAF0449006.1"/>
    </source>
</evidence>
<gene>
    <name evidence="3" type="ORF">F8M41_002600</name>
</gene>
<organism evidence="3 4">
    <name type="scientific">Gigaspora margarita</name>
    <dbReference type="NCBI Taxonomy" id="4874"/>
    <lineage>
        <taxon>Eukaryota</taxon>
        <taxon>Fungi</taxon>
        <taxon>Fungi incertae sedis</taxon>
        <taxon>Mucoromycota</taxon>
        <taxon>Glomeromycotina</taxon>
        <taxon>Glomeromycetes</taxon>
        <taxon>Diversisporales</taxon>
        <taxon>Gigasporaceae</taxon>
        <taxon>Gigaspora</taxon>
    </lineage>
</organism>
<protein>
    <recommendedName>
        <fullName evidence="2">Zn(2)-C6 fungal-type domain-containing protein</fullName>
    </recommendedName>
</protein>
<dbReference type="OrthoDB" id="2420047at2759"/>
<dbReference type="AlphaFoldDB" id="A0A8H3XE25"/>